<comment type="caution">
    <text evidence="1">The sequence shown here is derived from an EMBL/GenBank/DDBJ whole genome shotgun (WGS) entry which is preliminary data.</text>
</comment>
<reference evidence="1" key="1">
    <citation type="submission" date="2021-03" db="EMBL/GenBank/DDBJ databases">
        <authorList>
            <consortium name="DOE Joint Genome Institute"/>
            <person name="Ahrendt S."/>
            <person name="Looney B.P."/>
            <person name="Miyauchi S."/>
            <person name="Morin E."/>
            <person name="Drula E."/>
            <person name="Courty P.E."/>
            <person name="Chicoki N."/>
            <person name="Fauchery L."/>
            <person name="Kohler A."/>
            <person name="Kuo A."/>
            <person name="Labutti K."/>
            <person name="Pangilinan J."/>
            <person name="Lipzen A."/>
            <person name="Riley R."/>
            <person name="Andreopoulos W."/>
            <person name="He G."/>
            <person name="Johnson J."/>
            <person name="Barry K.W."/>
            <person name="Grigoriev I.V."/>
            <person name="Nagy L."/>
            <person name="Hibbett D."/>
            <person name="Henrissat B."/>
            <person name="Matheny P.B."/>
            <person name="Labbe J."/>
            <person name="Martin F."/>
        </authorList>
    </citation>
    <scope>NUCLEOTIDE SEQUENCE</scope>
    <source>
        <strain evidence="1">HHB10654</strain>
    </source>
</reference>
<reference evidence="1" key="2">
    <citation type="journal article" date="2022" name="New Phytol.">
        <title>Evolutionary transition to the ectomycorrhizal habit in the genomes of a hyperdiverse lineage of mushroom-forming fungi.</title>
        <authorList>
            <person name="Looney B."/>
            <person name="Miyauchi S."/>
            <person name="Morin E."/>
            <person name="Drula E."/>
            <person name="Courty P.E."/>
            <person name="Kohler A."/>
            <person name="Kuo A."/>
            <person name="LaButti K."/>
            <person name="Pangilinan J."/>
            <person name="Lipzen A."/>
            <person name="Riley R."/>
            <person name="Andreopoulos W."/>
            <person name="He G."/>
            <person name="Johnson J."/>
            <person name="Nolan M."/>
            <person name="Tritt A."/>
            <person name="Barry K.W."/>
            <person name="Grigoriev I.V."/>
            <person name="Nagy L.G."/>
            <person name="Hibbett D."/>
            <person name="Henrissat B."/>
            <person name="Matheny P.B."/>
            <person name="Labbe J."/>
            <person name="Martin F.M."/>
        </authorList>
    </citation>
    <scope>NUCLEOTIDE SEQUENCE</scope>
    <source>
        <strain evidence="1">HHB10654</strain>
    </source>
</reference>
<dbReference type="EMBL" id="MU277198">
    <property type="protein sequence ID" value="KAI0064676.1"/>
    <property type="molecule type" value="Genomic_DNA"/>
</dbReference>
<sequence length="504" mass="55392">MSFPTTRNSPSTSHFAQPTDDSSDFNSLADGRDFDFDVEFDQKSLTVSARLRTTLTPIHGAYVVFTLDPVATLEALEDPIAMEQAKRLHTRKYVGCLVQHMDLPSPLRTYTKCTCIFLSQGLPQASEVDGIEESMCVPIIPAVHPTDREGVTISPSLPWNNLYHHTRLAQNLRLKPKDGDYNASPLLSEDDLWHLNMSFHTDTDRCRELKQIYKSAHPSLQSLSVLPPTLDRDITSVTKDTSLAHGPPQPRNPSLELYEAPVASSTLLESSGKLNVSSCCPRESEDPVIPTPIASSHGAPEDLAVDHGSSLGSGSSLEGCYDFDADDALALAMGEMMMGYEDPKDRFLPVAEFSLDLSVYMLEEIAAIKQIQIESEQRSRAAMELLEKERVGKWARGISEHGSVCDKPTLSTPILNLNADSESTAVAARHRQKLWTRWGARCTTTNIFKCPSPSRAVPCQKNSSPLSRLLSIFTFGCIPHVSRTVPTAPASDDGFLVEKGALRP</sequence>
<gene>
    <name evidence="1" type="ORF">BV25DRAFT_1823084</name>
</gene>
<name>A0ACB8T935_9AGAM</name>
<dbReference type="Proteomes" id="UP000814140">
    <property type="component" value="Unassembled WGS sequence"/>
</dbReference>
<accession>A0ACB8T935</accession>
<evidence type="ECO:0000313" key="1">
    <source>
        <dbReference type="EMBL" id="KAI0064676.1"/>
    </source>
</evidence>
<proteinExistence type="predicted"/>
<organism evidence="1 2">
    <name type="scientific">Artomyces pyxidatus</name>
    <dbReference type="NCBI Taxonomy" id="48021"/>
    <lineage>
        <taxon>Eukaryota</taxon>
        <taxon>Fungi</taxon>
        <taxon>Dikarya</taxon>
        <taxon>Basidiomycota</taxon>
        <taxon>Agaricomycotina</taxon>
        <taxon>Agaricomycetes</taxon>
        <taxon>Russulales</taxon>
        <taxon>Auriscalpiaceae</taxon>
        <taxon>Artomyces</taxon>
    </lineage>
</organism>
<evidence type="ECO:0000313" key="2">
    <source>
        <dbReference type="Proteomes" id="UP000814140"/>
    </source>
</evidence>
<protein>
    <submittedName>
        <fullName evidence="1">Uncharacterized protein</fullName>
    </submittedName>
</protein>
<keyword evidence="2" id="KW-1185">Reference proteome</keyword>